<organism evidence="1">
    <name type="scientific">marine metagenome</name>
    <dbReference type="NCBI Taxonomy" id="408172"/>
    <lineage>
        <taxon>unclassified sequences</taxon>
        <taxon>metagenomes</taxon>
        <taxon>ecological metagenomes</taxon>
    </lineage>
</organism>
<dbReference type="EMBL" id="UINC01087257">
    <property type="protein sequence ID" value="SVC36476.1"/>
    <property type="molecule type" value="Genomic_DNA"/>
</dbReference>
<name>A0A382LIR1_9ZZZZ</name>
<proteinExistence type="predicted"/>
<accession>A0A382LIR1</accession>
<reference evidence="1" key="1">
    <citation type="submission" date="2018-05" db="EMBL/GenBank/DDBJ databases">
        <authorList>
            <person name="Lanie J.A."/>
            <person name="Ng W.-L."/>
            <person name="Kazmierczak K.M."/>
            <person name="Andrzejewski T.M."/>
            <person name="Davidsen T.M."/>
            <person name="Wayne K.J."/>
            <person name="Tettelin H."/>
            <person name="Glass J.I."/>
            <person name="Rusch D."/>
            <person name="Podicherti R."/>
            <person name="Tsui H.-C.T."/>
            <person name="Winkler M.E."/>
        </authorList>
    </citation>
    <scope>NUCLEOTIDE SEQUENCE</scope>
</reference>
<sequence>ECGECTSLTNHKDLGGKDYGVSQVKTCCGVEAKVPTIPDRLAGRTQRGVATAKKDKPYVWHLFA</sequence>
<feature type="non-terminal residue" evidence="1">
    <location>
        <position position="1"/>
    </location>
</feature>
<evidence type="ECO:0000313" key="1">
    <source>
        <dbReference type="EMBL" id="SVC36476.1"/>
    </source>
</evidence>
<protein>
    <submittedName>
        <fullName evidence="1">Uncharacterized protein</fullName>
    </submittedName>
</protein>
<dbReference type="AlphaFoldDB" id="A0A382LIR1"/>
<gene>
    <name evidence="1" type="ORF">METZ01_LOCUS289330</name>
</gene>